<dbReference type="OrthoDB" id="285735at2"/>
<keyword evidence="3" id="KW-1185">Reference proteome</keyword>
<name>A0A517P4N6_9PLAN</name>
<evidence type="ECO:0000313" key="3">
    <source>
        <dbReference type="Proteomes" id="UP000318741"/>
    </source>
</evidence>
<feature type="region of interest" description="Disordered" evidence="1">
    <location>
        <begin position="111"/>
        <end position="163"/>
    </location>
</feature>
<dbReference type="Proteomes" id="UP000318741">
    <property type="component" value="Chromosome"/>
</dbReference>
<dbReference type="EMBL" id="CP036265">
    <property type="protein sequence ID" value="QDT14315.1"/>
    <property type="molecule type" value="Genomic_DNA"/>
</dbReference>
<dbReference type="KEGG" id="acaf:CA12_03870"/>
<dbReference type="AlphaFoldDB" id="A0A517P4N6"/>
<protein>
    <submittedName>
        <fullName evidence="2">Uncharacterized protein</fullName>
    </submittedName>
</protein>
<gene>
    <name evidence="2" type="ORF">CA12_03870</name>
</gene>
<evidence type="ECO:0000313" key="2">
    <source>
        <dbReference type="EMBL" id="QDT14315.1"/>
    </source>
</evidence>
<accession>A0A517P4N6</accession>
<sequence>MVDIQYETVLNNLARMHRNPCDLPSHIDLADGVVQISDEASFGRAGGFEALPVDGGFGISQFGPAAGRQVSEQWGADATTDPQRLVDLQDLYRAAMGLAPLPPPTAIALLRKEDERSGRNVDATPMRGTETDALAAPSEGDDDGSSEGSGSSSSSGSSSGPRRVPIEVLLSDVPPPGWYGVGSKKDVPECACHVGCCGGTYVWVTPDGLPSLSRFTVTVLAVVKFKPGPSGGGSGLVVTP</sequence>
<dbReference type="RefSeq" id="WP_145357047.1">
    <property type="nucleotide sequence ID" value="NZ_CP036265.1"/>
</dbReference>
<organism evidence="2 3">
    <name type="scientific">Alienimonas californiensis</name>
    <dbReference type="NCBI Taxonomy" id="2527989"/>
    <lineage>
        <taxon>Bacteria</taxon>
        <taxon>Pseudomonadati</taxon>
        <taxon>Planctomycetota</taxon>
        <taxon>Planctomycetia</taxon>
        <taxon>Planctomycetales</taxon>
        <taxon>Planctomycetaceae</taxon>
        <taxon>Alienimonas</taxon>
    </lineage>
</organism>
<proteinExistence type="predicted"/>
<feature type="compositionally biased region" description="Low complexity" evidence="1">
    <location>
        <begin position="146"/>
        <end position="160"/>
    </location>
</feature>
<evidence type="ECO:0000256" key="1">
    <source>
        <dbReference type="SAM" id="MobiDB-lite"/>
    </source>
</evidence>
<reference evidence="2 3" key="1">
    <citation type="submission" date="2019-02" db="EMBL/GenBank/DDBJ databases">
        <title>Deep-cultivation of Planctomycetes and their phenomic and genomic characterization uncovers novel biology.</title>
        <authorList>
            <person name="Wiegand S."/>
            <person name="Jogler M."/>
            <person name="Boedeker C."/>
            <person name="Pinto D."/>
            <person name="Vollmers J."/>
            <person name="Rivas-Marin E."/>
            <person name="Kohn T."/>
            <person name="Peeters S.H."/>
            <person name="Heuer A."/>
            <person name="Rast P."/>
            <person name="Oberbeckmann S."/>
            <person name="Bunk B."/>
            <person name="Jeske O."/>
            <person name="Meyerdierks A."/>
            <person name="Storesund J.E."/>
            <person name="Kallscheuer N."/>
            <person name="Luecker S."/>
            <person name="Lage O.M."/>
            <person name="Pohl T."/>
            <person name="Merkel B.J."/>
            <person name="Hornburger P."/>
            <person name="Mueller R.-W."/>
            <person name="Bruemmer F."/>
            <person name="Labrenz M."/>
            <person name="Spormann A.M."/>
            <person name="Op den Camp H."/>
            <person name="Overmann J."/>
            <person name="Amann R."/>
            <person name="Jetten M.S.M."/>
            <person name="Mascher T."/>
            <person name="Medema M.H."/>
            <person name="Devos D.P."/>
            <person name="Kaster A.-K."/>
            <person name="Ovreas L."/>
            <person name="Rohde M."/>
            <person name="Galperin M.Y."/>
            <person name="Jogler C."/>
        </authorList>
    </citation>
    <scope>NUCLEOTIDE SEQUENCE [LARGE SCALE GENOMIC DNA]</scope>
    <source>
        <strain evidence="2 3">CA12</strain>
    </source>
</reference>